<dbReference type="AlphaFoldDB" id="A0A3L8Q3A1"/>
<accession>A0A3L8Q3A1</accession>
<name>A0A3L8Q3A1_9GAMM</name>
<dbReference type="InterPro" id="IPR051803">
    <property type="entry name" value="TA_system_RelE-like_toxin"/>
</dbReference>
<dbReference type="Gene3D" id="3.30.2310.20">
    <property type="entry name" value="RelE-like"/>
    <property type="match status" value="1"/>
</dbReference>
<dbReference type="PANTHER" id="PTHR33755">
    <property type="entry name" value="TOXIN PARE1-RELATED"/>
    <property type="match status" value="1"/>
</dbReference>
<sequence length="104" mass="12429">MTKFSIFFTEPSKADFREIYDYGSHHWGKPKARLFLSEMKEHIDILLEQPYIGVERSRLQTGMRCLPFKSYLIYYFIKKETIAIARVLHMRQDVMSNFLSDQSL</sequence>
<reference evidence="4 5" key="1">
    <citation type="submission" date="2018-09" db="EMBL/GenBank/DDBJ databases">
        <title>Phylogeny of the Shewanellaceae, and recommendation for two new genera, Pseudoshewanella and Parashewanella.</title>
        <authorList>
            <person name="Wang G."/>
        </authorList>
    </citation>
    <scope>NUCLEOTIDE SEQUENCE [LARGE SCALE GENOMIC DNA]</scope>
    <source>
        <strain evidence="4 5">C51</strain>
    </source>
</reference>
<dbReference type="InterPro" id="IPR007712">
    <property type="entry name" value="RelE/ParE_toxin"/>
</dbReference>
<protein>
    <recommendedName>
        <fullName evidence="3">Toxin</fullName>
    </recommendedName>
</protein>
<dbReference type="InterPro" id="IPR035093">
    <property type="entry name" value="RelE/ParE_toxin_dom_sf"/>
</dbReference>
<keyword evidence="5" id="KW-1185">Reference proteome</keyword>
<evidence type="ECO:0000313" key="5">
    <source>
        <dbReference type="Proteomes" id="UP000281474"/>
    </source>
</evidence>
<organism evidence="4 5">
    <name type="scientific">Parashewanella curva</name>
    <dbReference type="NCBI Taxonomy" id="2338552"/>
    <lineage>
        <taxon>Bacteria</taxon>
        <taxon>Pseudomonadati</taxon>
        <taxon>Pseudomonadota</taxon>
        <taxon>Gammaproteobacteria</taxon>
        <taxon>Alteromonadales</taxon>
        <taxon>Shewanellaceae</taxon>
        <taxon>Parashewanella</taxon>
    </lineage>
</organism>
<evidence type="ECO:0000256" key="3">
    <source>
        <dbReference type="PIRNR" id="PIRNR029218"/>
    </source>
</evidence>
<proteinExistence type="inferred from homology"/>
<dbReference type="Pfam" id="PF05016">
    <property type="entry name" value="ParE_toxin"/>
    <property type="match status" value="1"/>
</dbReference>
<dbReference type="InterPro" id="IPR028344">
    <property type="entry name" value="ParE1/4"/>
</dbReference>
<gene>
    <name evidence="4" type="ORF">D5018_03455</name>
</gene>
<evidence type="ECO:0000256" key="1">
    <source>
        <dbReference type="ARBA" id="ARBA00006226"/>
    </source>
</evidence>
<dbReference type="RefSeq" id="WP_121837589.1">
    <property type="nucleotide sequence ID" value="NZ_ML014757.1"/>
</dbReference>
<dbReference type="EMBL" id="QZEI01000007">
    <property type="protein sequence ID" value="RLV61112.1"/>
    <property type="molecule type" value="Genomic_DNA"/>
</dbReference>
<dbReference type="OrthoDB" id="516834at2"/>
<evidence type="ECO:0000313" key="4">
    <source>
        <dbReference type="EMBL" id="RLV61112.1"/>
    </source>
</evidence>
<dbReference type="Proteomes" id="UP000281474">
    <property type="component" value="Unassembled WGS sequence"/>
</dbReference>
<comment type="similarity">
    <text evidence="1 3">Belongs to the RelE toxin family.</text>
</comment>
<dbReference type="PIRSF" id="PIRSF029218">
    <property type="entry name" value="ParE"/>
    <property type="match status" value="1"/>
</dbReference>
<comment type="caution">
    <text evidence="4">The sequence shown here is derived from an EMBL/GenBank/DDBJ whole genome shotgun (WGS) entry which is preliminary data.</text>
</comment>
<evidence type="ECO:0000256" key="2">
    <source>
        <dbReference type="ARBA" id="ARBA00022649"/>
    </source>
</evidence>
<keyword evidence="2" id="KW-1277">Toxin-antitoxin system</keyword>
<dbReference type="PANTHER" id="PTHR33755:SF9">
    <property type="entry name" value="TOXIN PARE1"/>
    <property type="match status" value="1"/>
</dbReference>